<name>A8PE04_COPC7</name>
<comment type="caution">
    <text evidence="2">The sequence shown here is derived from an EMBL/GenBank/DDBJ whole genome shotgun (WGS) entry which is preliminary data.</text>
</comment>
<proteinExistence type="predicted"/>
<sequence>MTSKLDREINMLLSPNLSMRSRSTQSRNRRGTGGSSAAAKKKRRRFRIEKVGWKYLKDSHRDCIHDAEKGAAALHNLSAAAREHMRNLQHVLTIVTRKYPNLESCVSSIMDSQEELFNQMSECKRRLSSIRTGLEVAKSLVEVLGPGEEVDVEGDE</sequence>
<dbReference type="EMBL" id="AACS02000007">
    <property type="protein sequence ID" value="EAU81108.1"/>
    <property type="molecule type" value="Genomic_DNA"/>
</dbReference>
<evidence type="ECO:0000313" key="2">
    <source>
        <dbReference type="EMBL" id="EAU81108.1"/>
    </source>
</evidence>
<dbReference type="GeneID" id="6017351"/>
<evidence type="ECO:0000313" key="3">
    <source>
        <dbReference type="Proteomes" id="UP000001861"/>
    </source>
</evidence>
<protein>
    <submittedName>
        <fullName evidence="2">Uncharacterized protein</fullName>
    </submittedName>
</protein>
<dbReference type="KEGG" id="cci:CC1G_09750"/>
<organism evidence="2 3">
    <name type="scientific">Coprinopsis cinerea (strain Okayama-7 / 130 / ATCC MYA-4618 / FGSC 9003)</name>
    <name type="common">Inky cap fungus</name>
    <name type="synonym">Hormographiella aspergillata</name>
    <dbReference type="NCBI Taxonomy" id="240176"/>
    <lineage>
        <taxon>Eukaryota</taxon>
        <taxon>Fungi</taxon>
        <taxon>Dikarya</taxon>
        <taxon>Basidiomycota</taxon>
        <taxon>Agaricomycotina</taxon>
        <taxon>Agaricomycetes</taxon>
        <taxon>Agaricomycetidae</taxon>
        <taxon>Agaricales</taxon>
        <taxon>Agaricineae</taxon>
        <taxon>Psathyrellaceae</taxon>
        <taxon>Coprinopsis</taxon>
    </lineage>
</organism>
<dbReference type="AlphaFoldDB" id="A8PE04"/>
<dbReference type="VEuPathDB" id="FungiDB:CC1G_09750"/>
<accession>A8PE04</accession>
<reference evidence="2 3" key="1">
    <citation type="journal article" date="2010" name="Proc. Natl. Acad. Sci. U.S.A.">
        <title>Insights into evolution of multicellular fungi from the assembled chromosomes of the mushroom Coprinopsis cinerea (Coprinus cinereus).</title>
        <authorList>
            <person name="Stajich J.E."/>
            <person name="Wilke S.K."/>
            <person name="Ahren D."/>
            <person name="Au C.H."/>
            <person name="Birren B.W."/>
            <person name="Borodovsky M."/>
            <person name="Burns C."/>
            <person name="Canback B."/>
            <person name="Casselton L.A."/>
            <person name="Cheng C.K."/>
            <person name="Deng J."/>
            <person name="Dietrich F.S."/>
            <person name="Fargo D.C."/>
            <person name="Farman M.L."/>
            <person name="Gathman A.C."/>
            <person name="Goldberg J."/>
            <person name="Guigo R."/>
            <person name="Hoegger P.J."/>
            <person name="Hooker J.B."/>
            <person name="Huggins A."/>
            <person name="James T.Y."/>
            <person name="Kamada T."/>
            <person name="Kilaru S."/>
            <person name="Kodira C."/>
            <person name="Kues U."/>
            <person name="Kupfer D."/>
            <person name="Kwan H.S."/>
            <person name="Lomsadze A."/>
            <person name="Li W."/>
            <person name="Lilly W.W."/>
            <person name="Ma L.J."/>
            <person name="Mackey A.J."/>
            <person name="Manning G."/>
            <person name="Martin F."/>
            <person name="Muraguchi H."/>
            <person name="Natvig D.O."/>
            <person name="Palmerini H."/>
            <person name="Ramesh M.A."/>
            <person name="Rehmeyer C.J."/>
            <person name="Roe B.A."/>
            <person name="Shenoy N."/>
            <person name="Stanke M."/>
            <person name="Ter-Hovhannisyan V."/>
            <person name="Tunlid A."/>
            <person name="Velagapudi R."/>
            <person name="Vision T.J."/>
            <person name="Zeng Q."/>
            <person name="Zolan M.E."/>
            <person name="Pukkila P.J."/>
        </authorList>
    </citation>
    <scope>NUCLEOTIDE SEQUENCE [LARGE SCALE GENOMIC DNA]</scope>
    <source>
        <strain evidence="3">Okayama-7 / 130 / ATCC MYA-4618 / FGSC 9003</strain>
    </source>
</reference>
<dbReference type="RefSeq" id="XP_001840699.1">
    <property type="nucleotide sequence ID" value="XM_001840647.1"/>
</dbReference>
<feature type="region of interest" description="Disordered" evidence="1">
    <location>
        <begin position="13"/>
        <end position="43"/>
    </location>
</feature>
<gene>
    <name evidence="2" type="ORF">CC1G_09750</name>
</gene>
<dbReference type="Proteomes" id="UP000001861">
    <property type="component" value="Unassembled WGS sequence"/>
</dbReference>
<evidence type="ECO:0000256" key="1">
    <source>
        <dbReference type="SAM" id="MobiDB-lite"/>
    </source>
</evidence>
<dbReference type="InParanoid" id="A8PE04"/>
<keyword evidence="3" id="KW-1185">Reference proteome</keyword>